<reference evidence="1" key="1">
    <citation type="journal article" date="2012" name="PLoS ONE">
        <title>Gene sets for utilization of primary and secondary nutrition supplies in the distal gut of endangered iberian lynx.</title>
        <authorList>
            <person name="Alcaide M."/>
            <person name="Messina E."/>
            <person name="Richter M."/>
            <person name="Bargiela R."/>
            <person name="Peplies J."/>
            <person name="Huws S.A."/>
            <person name="Newbold C.J."/>
            <person name="Golyshin P.N."/>
            <person name="Simon M.A."/>
            <person name="Lopez G."/>
            <person name="Yakimov M.M."/>
            <person name="Ferrer M."/>
        </authorList>
    </citation>
    <scope>NUCLEOTIDE SEQUENCE</scope>
</reference>
<evidence type="ECO:0000313" key="1">
    <source>
        <dbReference type="EMBL" id="EJX02073.1"/>
    </source>
</evidence>
<protein>
    <submittedName>
        <fullName evidence="1">DNA internalization-like competence protein ComEC/Rec2</fullName>
    </submittedName>
</protein>
<proteinExistence type="predicted"/>
<comment type="caution">
    <text evidence="1">The sequence shown here is derived from an EMBL/GenBank/DDBJ whole genome shotgun (WGS) entry which is preliminary data.</text>
</comment>
<gene>
    <name evidence="1" type="ORF">EVA_09820</name>
</gene>
<feature type="non-terminal residue" evidence="1">
    <location>
        <position position="69"/>
    </location>
</feature>
<accession>J9GJA0</accession>
<name>J9GJA0_9ZZZZ</name>
<sequence>MQIEGTILQKAITSKQQVLTVANQKHPQKEKIIVYDDSFCDVKIGERILVKGEGKSFEEARNPGNFNQR</sequence>
<dbReference type="EMBL" id="AMCI01002695">
    <property type="protein sequence ID" value="EJX02073.1"/>
    <property type="molecule type" value="Genomic_DNA"/>
</dbReference>
<dbReference type="AlphaFoldDB" id="J9GJA0"/>
<organism evidence="1">
    <name type="scientific">gut metagenome</name>
    <dbReference type="NCBI Taxonomy" id="749906"/>
    <lineage>
        <taxon>unclassified sequences</taxon>
        <taxon>metagenomes</taxon>
        <taxon>organismal metagenomes</taxon>
    </lineage>
</organism>